<reference evidence="2" key="1">
    <citation type="submission" date="2023-10" db="EMBL/GenBank/DDBJ databases">
        <authorList>
            <person name="Chen Y."/>
            <person name="Shah S."/>
            <person name="Dougan E. K."/>
            <person name="Thang M."/>
            <person name="Chan C."/>
        </authorList>
    </citation>
    <scope>NUCLEOTIDE SEQUENCE [LARGE SCALE GENOMIC DNA]</scope>
</reference>
<feature type="region of interest" description="Disordered" evidence="1">
    <location>
        <begin position="265"/>
        <end position="302"/>
    </location>
</feature>
<keyword evidence="3" id="KW-1185">Reference proteome</keyword>
<protein>
    <submittedName>
        <fullName evidence="2">Uncharacterized protein</fullName>
    </submittedName>
</protein>
<evidence type="ECO:0000313" key="2">
    <source>
        <dbReference type="EMBL" id="CAK0861729.1"/>
    </source>
</evidence>
<accession>A0ABN9UTB2</accession>
<proteinExistence type="predicted"/>
<gene>
    <name evidence="2" type="ORF">PCOR1329_LOCUS50326</name>
</gene>
<feature type="region of interest" description="Disordered" evidence="1">
    <location>
        <begin position="329"/>
        <end position="392"/>
    </location>
</feature>
<dbReference type="Proteomes" id="UP001189429">
    <property type="component" value="Unassembled WGS sequence"/>
</dbReference>
<feature type="region of interest" description="Disordered" evidence="1">
    <location>
        <begin position="1"/>
        <end position="39"/>
    </location>
</feature>
<organism evidence="2 3">
    <name type="scientific">Prorocentrum cordatum</name>
    <dbReference type="NCBI Taxonomy" id="2364126"/>
    <lineage>
        <taxon>Eukaryota</taxon>
        <taxon>Sar</taxon>
        <taxon>Alveolata</taxon>
        <taxon>Dinophyceae</taxon>
        <taxon>Prorocentrales</taxon>
        <taxon>Prorocentraceae</taxon>
        <taxon>Prorocentrum</taxon>
    </lineage>
</organism>
<feature type="compositionally biased region" description="Low complexity" evidence="1">
    <location>
        <begin position="353"/>
        <end position="381"/>
    </location>
</feature>
<name>A0ABN9UTB2_9DINO</name>
<dbReference type="EMBL" id="CAUYUJ010016090">
    <property type="protein sequence ID" value="CAK0861729.1"/>
    <property type="molecule type" value="Genomic_DNA"/>
</dbReference>
<comment type="caution">
    <text evidence="2">The sequence shown here is derived from an EMBL/GenBank/DDBJ whole genome shotgun (WGS) entry which is preliminary data.</text>
</comment>
<evidence type="ECO:0000256" key="1">
    <source>
        <dbReference type="SAM" id="MobiDB-lite"/>
    </source>
</evidence>
<evidence type="ECO:0000313" key="3">
    <source>
        <dbReference type="Proteomes" id="UP001189429"/>
    </source>
</evidence>
<sequence>MSSKGSSAGRARKCAKGAEEPQEPPLDAQAPSRKQKFREGVDVVEMTGKKCKPCGIGEEGPDPVAKAVRGVEEPMPWGYPPIALKQGRILDGFYKKTKGWSFGTLVKKLGSDPDERDHFASLRETTVQRLIDGGGAARIDWNQENEKLLLVKKRTADEMVEPEDAYWDYDYYVRVHGDPHTNGMGHRVVTSEGGKRKEVIVPGEPIRKRRRVQSNIIDLVETLDSNKNMQLVDNQLERKKADLDASISPLKATGVFMKFGSLQLGSGSSSSGSGGATLETPTKSKGGRDFLTPKGKAPVEPAEQIQIDIGDDGAEDVMGFGFQLEKVQKLEDGPEESSDEEPVGRGQRRAGNKKAAAQPRRAAAKAKPAAKPNAAPGSSKPPGGGGGRGRPALVLKDEVDKVVEKFLNSQRSDADFYGCGQESTKYYKTLKKRHADIKKAIDTADSLENLQLNLRWRLMEDHCPIARNLRLGKKMDAVIALAQSIKDNGEESAAFAETHQKVSHYNSLDPDVVVHLPLFASRGMFKRKCLNSEGRAFLCSIGIDKMKAVFGEVDATVEPAQVSFISDRLVSTCKQNNAKTLLAELIPKALPSEVVDYNSSLYPTCLQQLLHVHAIVHDLEADPDEVFVAADACVNEKMPICHALKMYPTGRQMITDAKERAKRRKKATECDEKASAQLKALESALAAEDLDIDAEATLFKDLSQTYGQYDSVPEESVESAKKCIELAASRCTARWLELVDGVVDGSESYSDVFESADGAALMKYIKDIKDADNGEFKHVISKCQAECPTLQVMIGFCALIKKAGDFEDSDAKLEHREAAALRGMLCATTKNLDVFKEKQDDLRTYMTETFDREHALVKAIADTVDKQARDHATVILGYIKKYTDTYPDLKFYDVEADKEGKDISKFVETAPEMNDEVSTAASALVRIAAGTHDLALKKETQYCHYLAKCLHPVAKLATAMAAPLTMSQAFCDVVGKAVDALADFKIFVGTLTEADEGTLFKTTGDQGHMCHVFDGEFQVPKSHMAFGEMADNMTKQISDGWCTKWTNAKAELIKHLPDGYAAAKDVVLEHRALMTAMLKNPAYEELANASGAALSEVKAIKALQKQRVKFIAPELFEELSSQGLLGASCVTTTYVIFKMGSELAKFTNVRTRKIAAQRLKAELVTKTQLGNLGKDTAALLEQLCTAESDVEDVSAALKLLEALAAEAE</sequence>